<keyword evidence="1" id="KW-1133">Transmembrane helix</keyword>
<name>A0A2I1DJN5_9PROT</name>
<dbReference type="InterPro" id="IPR008020">
    <property type="entry name" value="G8P"/>
</dbReference>
<comment type="caution">
    <text evidence="2">The sequence shown here is derived from an EMBL/GenBank/DDBJ whole genome shotgun (WGS) entry which is preliminary data.</text>
</comment>
<evidence type="ECO:0000313" key="2">
    <source>
        <dbReference type="EMBL" id="PKY10076.1"/>
    </source>
</evidence>
<keyword evidence="3" id="KW-1185">Reference proteome</keyword>
<dbReference type="EMBL" id="MXAV01000044">
    <property type="protein sequence ID" value="PKY10076.1"/>
    <property type="molecule type" value="Genomic_DNA"/>
</dbReference>
<protein>
    <submittedName>
        <fullName evidence="2">Uncharacterized protein</fullName>
    </submittedName>
</protein>
<dbReference type="Proteomes" id="UP000234329">
    <property type="component" value="Unassembled WGS sequence"/>
</dbReference>
<sequence length="93" mass="9095">MEDRNAVKTARNRALGTIAQFASPRRLAVASAVGGLVMAGTAFASGGAGTAATTAAASFTSSGDTAIGAIGVALISLAGIAVVYKWAKGMFFG</sequence>
<reference evidence="2 3" key="1">
    <citation type="submission" date="2017-03" db="EMBL/GenBank/DDBJ databases">
        <title>Draft genime sequence of the acidophilic sulfur-oxidizing bacterium Acidithiobacillus sp. SH, isolated from seawater.</title>
        <authorList>
            <person name="Sharmin S."/>
            <person name="Tokuhisa M."/>
            <person name="Kanao T."/>
            <person name="Kamimura K."/>
        </authorList>
    </citation>
    <scope>NUCLEOTIDE SEQUENCE [LARGE SCALE GENOMIC DNA]</scope>
    <source>
        <strain evidence="2 3">SH</strain>
    </source>
</reference>
<keyword evidence="1" id="KW-0472">Membrane</keyword>
<organism evidence="2 3">
    <name type="scientific">Acidithiobacillus marinus</name>
    <dbReference type="NCBI Taxonomy" id="187490"/>
    <lineage>
        <taxon>Bacteria</taxon>
        <taxon>Pseudomonadati</taxon>
        <taxon>Pseudomonadota</taxon>
        <taxon>Acidithiobacillia</taxon>
        <taxon>Acidithiobacillales</taxon>
        <taxon>Acidithiobacillaceae</taxon>
        <taxon>Acidithiobacillus</taxon>
    </lineage>
</organism>
<dbReference type="Pfam" id="PF05356">
    <property type="entry name" value="Phage_Coat_B"/>
    <property type="match status" value="1"/>
</dbReference>
<keyword evidence="1" id="KW-0812">Transmembrane</keyword>
<accession>A0A2I1DJN5</accession>
<evidence type="ECO:0000313" key="3">
    <source>
        <dbReference type="Proteomes" id="UP000234329"/>
    </source>
</evidence>
<dbReference type="AlphaFoldDB" id="A0A2I1DJN5"/>
<evidence type="ECO:0000256" key="1">
    <source>
        <dbReference type="SAM" id="Phobius"/>
    </source>
</evidence>
<dbReference type="RefSeq" id="WP_101538603.1">
    <property type="nucleotide sequence ID" value="NZ_MXAV01000044.1"/>
</dbReference>
<dbReference type="InParanoid" id="A0A2I1DJN5"/>
<gene>
    <name evidence="2" type="ORF">B1757_12415</name>
</gene>
<feature type="transmembrane region" description="Helical" evidence="1">
    <location>
        <begin position="66"/>
        <end position="87"/>
    </location>
</feature>
<proteinExistence type="predicted"/>